<gene>
    <name evidence="2" type="ORF">SHM7688_02350</name>
</gene>
<reference evidence="2 3" key="1">
    <citation type="submission" date="2015-09" db="EMBL/GenBank/DDBJ databases">
        <authorList>
            <consortium name="Swine Surveillance"/>
        </authorList>
    </citation>
    <scope>NUCLEOTIDE SEQUENCE [LARGE SCALE GENOMIC DNA]</scope>
    <source>
        <strain evidence="2 3">CECT 7688</strain>
    </source>
</reference>
<evidence type="ECO:0000313" key="2">
    <source>
        <dbReference type="EMBL" id="CUH52903.1"/>
    </source>
</evidence>
<dbReference type="STRING" id="321267.SHM7688_02350"/>
<organism evidence="2 3">
    <name type="scientific">Shimia marina</name>
    <dbReference type="NCBI Taxonomy" id="321267"/>
    <lineage>
        <taxon>Bacteria</taxon>
        <taxon>Pseudomonadati</taxon>
        <taxon>Pseudomonadota</taxon>
        <taxon>Alphaproteobacteria</taxon>
        <taxon>Rhodobacterales</taxon>
        <taxon>Roseobacteraceae</taxon>
    </lineage>
</organism>
<name>A0A0P1EQY4_9RHOB</name>
<dbReference type="AlphaFoldDB" id="A0A0P1EQY4"/>
<keyword evidence="1" id="KW-1133">Transmembrane helix</keyword>
<evidence type="ECO:0000313" key="3">
    <source>
        <dbReference type="Proteomes" id="UP000054823"/>
    </source>
</evidence>
<dbReference type="OrthoDB" id="7865158at2"/>
<dbReference type="Proteomes" id="UP000054823">
    <property type="component" value="Unassembled WGS sequence"/>
</dbReference>
<keyword evidence="3" id="KW-1185">Reference proteome</keyword>
<feature type="transmembrane region" description="Helical" evidence="1">
    <location>
        <begin position="79"/>
        <end position="101"/>
    </location>
</feature>
<protein>
    <recommendedName>
        <fullName evidence="4">Transmembrane protein</fullName>
    </recommendedName>
</protein>
<sequence>MIADFTLGLNALVWFAILIMPFYGLITGFRHRRDLLLRACLILLCLVVALLTMEVTLSVTEPVTDGAEHAEARAVLASYRIWVVLGAAGAVGLGWVLHHLITSLRKAR</sequence>
<evidence type="ECO:0000256" key="1">
    <source>
        <dbReference type="SAM" id="Phobius"/>
    </source>
</evidence>
<dbReference type="RefSeq" id="WP_058240091.1">
    <property type="nucleotide sequence ID" value="NZ_CYPW01000024.1"/>
</dbReference>
<keyword evidence="1" id="KW-0472">Membrane</keyword>
<feature type="transmembrane region" description="Helical" evidence="1">
    <location>
        <begin position="36"/>
        <end position="59"/>
    </location>
</feature>
<accession>A0A0P1EQY4</accession>
<dbReference type="EMBL" id="CYPW01000024">
    <property type="protein sequence ID" value="CUH52903.1"/>
    <property type="molecule type" value="Genomic_DNA"/>
</dbReference>
<feature type="transmembrane region" description="Helical" evidence="1">
    <location>
        <begin position="12"/>
        <end position="29"/>
    </location>
</feature>
<keyword evidence="1" id="KW-0812">Transmembrane</keyword>
<evidence type="ECO:0008006" key="4">
    <source>
        <dbReference type="Google" id="ProtNLM"/>
    </source>
</evidence>
<proteinExistence type="predicted"/>